<evidence type="ECO:0000256" key="2">
    <source>
        <dbReference type="ARBA" id="ARBA00022448"/>
    </source>
</evidence>
<keyword evidence="10" id="KW-1185">Reference proteome</keyword>
<dbReference type="InterPro" id="IPR033887">
    <property type="entry name" value="PTS_IIA_man"/>
</dbReference>
<keyword evidence="6" id="KW-0598">Phosphotransferase system</keyword>
<dbReference type="CDD" id="cd00006">
    <property type="entry name" value="PTS_IIA_man"/>
    <property type="match status" value="1"/>
</dbReference>
<evidence type="ECO:0000256" key="6">
    <source>
        <dbReference type="ARBA" id="ARBA00022683"/>
    </source>
</evidence>
<evidence type="ECO:0000259" key="8">
    <source>
        <dbReference type="PROSITE" id="PS51096"/>
    </source>
</evidence>
<dbReference type="InterPro" id="IPR036662">
    <property type="entry name" value="PTS_EIIA_man-typ_sf"/>
</dbReference>
<gene>
    <name evidence="9" type="ORF">NVS32_05065</name>
</gene>
<dbReference type="Gene3D" id="3.40.50.510">
    <property type="entry name" value="Phosphotransferase system, mannose-type IIA component"/>
    <property type="match status" value="1"/>
</dbReference>
<name>A0ABT1Z804_9ACTN</name>
<dbReference type="InterPro" id="IPR051471">
    <property type="entry name" value="Bacterial_PTS_sugar_comp"/>
</dbReference>
<dbReference type="EMBL" id="JANSKA010000003">
    <property type="protein sequence ID" value="MCR9036318.1"/>
    <property type="molecule type" value="Genomic_DNA"/>
</dbReference>
<keyword evidence="2" id="KW-0813">Transport</keyword>
<keyword evidence="3" id="KW-0963">Cytoplasm</keyword>
<comment type="caution">
    <text evidence="9">The sequence shown here is derived from an EMBL/GenBank/DDBJ whole genome shotgun (WGS) entry which is preliminary data.</text>
</comment>
<keyword evidence="4 9" id="KW-0762">Sugar transport</keyword>
<proteinExistence type="predicted"/>
<dbReference type="SUPFAM" id="SSF53062">
    <property type="entry name" value="PTS system fructose IIA component-like"/>
    <property type="match status" value="1"/>
</dbReference>
<dbReference type="PANTHER" id="PTHR33799">
    <property type="entry name" value="PTS PERMEASE-RELATED-RELATED"/>
    <property type="match status" value="1"/>
</dbReference>
<feature type="domain" description="PTS EIIA type-4" evidence="8">
    <location>
        <begin position="1"/>
        <end position="125"/>
    </location>
</feature>
<evidence type="ECO:0000256" key="7">
    <source>
        <dbReference type="ARBA" id="ARBA00022777"/>
    </source>
</evidence>
<sequence length="145" mass="15258">MVGFVLTGHGDFSVGLDSSVKMIAGPQEEFDVVPFHEDEAGEFPQKLGDAIAASAERNDGVIVFCDLMGGTPFNQAMMNTQVAPGVEVVAGTNLPMLLEVLTTRTPESTTQELVDCAVEAGKEGVVHMVLSVDDESDADSDELGL</sequence>
<evidence type="ECO:0000256" key="4">
    <source>
        <dbReference type="ARBA" id="ARBA00022597"/>
    </source>
</evidence>
<keyword evidence="7" id="KW-0418">Kinase</keyword>
<protein>
    <submittedName>
        <fullName evidence="9">PTS sugar transporter subunit IIA</fullName>
    </submittedName>
</protein>
<dbReference type="RefSeq" id="WP_032111135.1">
    <property type="nucleotide sequence ID" value="NZ_JANSKA010000003.1"/>
</dbReference>
<reference evidence="9 10" key="1">
    <citation type="submission" date="2022-08" db="EMBL/GenBank/DDBJ databases">
        <title>Tractidigestivibacter montrealensis type strain KD21.</title>
        <authorList>
            <person name="Diop K."/>
            <person name="Richard C."/>
            <person name="Routy B."/>
        </authorList>
    </citation>
    <scope>NUCLEOTIDE SEQUENCE [LARGE SCALE GENOMIC DNA]</scope>
    <source>
        <strain evidence="9 10">KD21</strain>
    </source>
</reference>
<dbReference type="InterPro" id="IPR004701">
    <property type="entry name" value="PTS_EIIA_man-typ"/>
</dbReference>
<evidence type="ECO:0000256" key="1">
    <source>
        <dbReference type="ARBA" id="ARBA00004496"/>
    </source>
</evidence>
<keyword evidence="5" id="KW-0808">Transferase</keyword>
<evidence type="ECO:0000313" key="9">
    <source>
        <dbReference type="EMBL" id="MCR9036318.1"/>
    </source>
</evidence>
<evidence type="ECO:0000256" key="5">
    <source>
        <dbReference type="ARBA" id="ARBA00022679"/>
    </source>
</evidence>
<dbReference type="PROSITE" id="PS51096">
    <property type="entry name" value="PTS_EIIA_TYPE_4"/>
    <property type="match status" value="1"/>
</dbReference>
<accession>A0ABT1Z804</accession>
<organism evidence="9 10">
    <name type="scientific">Tractidigestivibacter montrealensis</name>
    <dbReference type="NCBI Taxonomy" id="2972466"/>
    <lineage>
        <taxon>Bacteria</taxon>
        <taxon>Bacillati</taxon>
        <taxon>Actinomycetota</taxon>
        <taxon>Coriobacteriia</taxon>
        <taxon>Coriobacteriales</taxon>
        <taxon>Atopobiaceae</taxon>
        <taxon>Tractidigestivibacter</taxon>
    </lineage>
</organism>
<dbReference type="Proteomes" id="UP001204320">
    <property type="component" value="Unassembled WGS sequence"/>
</dbReference>
<dbReference type="PANTHER" id="PTHR33799:SF1">
    <property type="entry name" value="PTS SYSTEM MANNOSE-SPECIFIC EIIAB COMPONENT-RELATED"/>
    <property type="match status" value="1"/>
</dbReference>
<dbReference type="Pfam" id="PF03610">
    <property type="entry name" value="EIIA-man"/>
    <property type="match status" value="1"/>
</dbReference>
<evidence type="ECO:0000256" key="3">
    <source>
        <dbReference type="ARBA" id="ARBA00022490"/>
    </source>
</evidence>
<comment type="subcellular location">
    <subcellularLocation>
        <location evidence="1">Cytoplasm</location>
    </subcellularLocation>
</comment>
<evidence type="ECO:0000313" key="10">
    <source>
        <dbReference type="Proteomes" id="UP001204320"/>
    </source>
</evidence>